<sequence>MALKMLDDEPTKEEIKVLDLVPDVLGVKELDTDLYIADQFWKAQRARGTFGGQIIGQALMSASRTVADNLNLHSIHSYFLRPGDPNSPVIYKVSRTRDGGSFSSRSISAIQKGRPILTLQASFHNEAAEKTNIFDYQVAMPKVAHHSQLSSVHEYLALLLSSFENDSNRAEKVRNFMNYLPIDIKPLDVEVYMGNKSNSTKNITSWFKVRNPIGDNQNEHRAAASYISDWSLLYSSTVHQSKAPVSMMVSLDHSIWFHRPFRIDEWVLYEAVCDNMANSRSLCQGRIWTESGELVATVMQEGLVRGKL</sequence>
<evidence type="ECO:0000313" key="6">
    <source>
        <dbReference type="Proteomes" id="UP000593567"/>
    </source>
</evidence>
<dbReference type="GO" id="GO:0005782">
    <property type="term" value="C:peroxisomal matrix"/>
    <property type="evidence" value="ECO:0007669"/>
    <property type="project" value="UniProtKB-SubCell"/>
</dbReference>
<evidence type="ECO:0000259" key="4">
    <source>
        <dbReference type="Pfam" id="PF20789"/>
    </source>
</evidence>
<dbReference type="InterPro" id="IPR042171">
    <property type="entry name" value="Acyl-CoA_hotdog"/>
</dbReference>
<gene>
    <name evidence="5" type="ORF">EB796_000828</name>
</gene>
<dbReference type="GO" id="GO:0047617">
    <property type="term" value="F:fatty acyl-CoA hydrolase activity"/>
    <property type="evidence" value="ECO:0007669"/>
    <property type="project" value="InterPro"/>
</dbReference>
<evidence type="ECO:0000256" key="1">
    <source>
        <dbReference type="ARBA" id="ARBA00006538"/>
    </source>
</evidence>
<keyword evidence="2" id="KW-0378">Hydrolase</keyword>
<feature type="domain" description="Acyl-CoA thioesterase-like N-terminal HotDog" evidence="3">
    <location>
        <begin position="41"/>
        <end position="124"/>
    </location>
</feature>
<name>A0A7J7KRV7_BUGNE</name>
<dbReference type="InterPro" id="IPR029069">
    <property type="entry name" value="HotDog_dom_sf"/>
</dbReference>
<feature type="domain" description="Acyl-CoA thioesterase-like C-terminal" evidence="4">
    <location>
        <begin position="196"/>
        <end position="304"/>
    </location>
</feature>
<dbReference type="SUPFAM" id="SSF54637">
    <property type="entry name" value="Thioesterase/thiol ester dehydrase-isomerase"/>
    <property type="match status" value="2"/>
</dbReference>
<dbReference type="GO" id="GO:0009062">
    <property type="term" value="P:fatty acid catabolic process"/>
    <property type="evidence" value="ECO:0007669"/>
    <property type="project" value="TreeGrafter"/>
</dbReference>
<dbReference type="PANTHER" id="PTHR11066:SF34">
    <property type="entry name" value="ACYL-COENZYME A THIOESTERASE 8"/>
    <property type="match status" value="1"/>
</dbReference>
<dbReference type="OrthoDB" id="68328at2759"/>
<proteinExistence type="inferred from homology"/>
<dbReference type="InterPro" id="IPR049450">
    <property type="entry name" value="ACOT8-like_C"/>
</dbReference>
<evidence type="ECO:0000313" key="5">
    <source>
        <dbReference type="EMBL" id="KAF6040845.1"/>
    </source>
</evidence>
<evidence type="ECO:0000256" key="2">
    <source>
        <dbReference type="ARBA" id="ARBA00022801"/>
    </source>
</evidence>
<dbReference type="Proteomes" id="UP000593567">
    <property type="component" value="Unassembled WGS sequence"/>
</dbReference>
<dbReference type="PANTHER" id="PTHR11066">
    <property type="entry name" value="ACYL-COA THIOESTERASE"/>
    <property type="match status" value="1"/>
</dbReference>
<keyword evidence="6" id="KW-1185">Reference proteome</keyword>
<comment type="similarity">
    <text evidence="1">Belongs to the C/M/P thioester hydrolase family.</text>
</comment>
<reference evidence="5" key="1">
    <citation type="submission" date="2020-06" db="EMBL/GenBank/DDBJ databases">
        <title>Draft genome of Bugula neritina, a colonial animal packing powerful symbionts and potential medicines.</title>
        <authorList>
            <person name="Rayko M."/>
        </authorList>
    </citation>
    <scope>NUCLEOTIDE SEQUENCE [LARGE SCALE GENOMIC DNA]</scope>
    <source>
        <strain evidence="5">Kwan_BN1</strain>
    </source>
</reference>
<dbReference type="InterPro" id="IPR003703">
    <property type="entry name" value="Acyl_CoA_thio"/>
</dbReference>
<comment type="caution">
    <text evidence="5">The sequence shown here is derived from an EMBL/GenBank/DDBJ whole genome shotgun (WGS) entry which is preliminary data.</text>
</comment>
<dbReference type="CDD" id="cd03444">
    <property type="entry name" value="Thioesterase_II_repeat1"/>
    <property type="match status" value="1"/>
</dbReference>
<dbReference type="CDD" id="cd03445">
    <property type="entry name" value="Thioesterase_II_repeat2"/>
    <property type="match status" value="1"/>
</dbReference>
<dbReference type="Gene3D" id="2.40.160.210">
    <property type="entry name" value="Acyl-CoA thioesterase, double hotdog domain"/>
    <property type="match status" value="1"/>
</dbReference>
<dbReference type="AlphaFoldDB" id="A0A7J7KRV7"/>
<dbReference type="GO" id="GO:0006637">
    <property type="term" value="P:acyl-CoA metabolic process"/>
    <property type="evidence" value="ECO:0007669"/>
    <property type="project" value="InterPro"/>
</dbReference>
<evidence type="ECO:0000259" key="3">
    <source>
        <dbReference type="Pfam" id="PF13622"/>
    </source>
</evidence>
<dbReference type="InterPro" id="IPR049449">
    <property type="entry name" value="TesB_ACOT8-like_N"/>
</dbReference>
<dbReference type="EMBL" id="VXIV02000096">
    <property type="protein sequence ID" value="KAF6040845.1"/>
    <property type="molecule type" value="Genomic_DNA"/>
</dbReference>
<accession>A0A7J7KRV7</accession>
<dbReference type="Pfam" id="PF13622">
    <property type="entry name" value="4HBT_3"/>
    <property type="match status" value="1"/>
</dbReference>
<organism evidence="5 6">
    <name type="scientific">Bugula neritina</name>
    <name type="common">Brown bryozoan</name>
    <name type="synonym">Sertularia neritina</name>
    <dbReference type="NCBI Taxonomy" id="10212"/>
    <lineage>
        <taxon>Eukaryota</taxon>
        <taxon>Metazoa</taxon>
        <taxon>Spiralia</taxon>
        <taxon>Lophotrochozoa</taxon>
        <taxon>Bryozoa</taxon>
        <taxon>Gymnolaemata</taxon>
        <taxon>Cheilostomatida</taxon>
        <taxon>Flustrina</taxon>
        <taxon>Buguloidea</taxon>
        <taxon>Bugulidae</taxon>
        <taxon>Bugula</taxon>
    </lineage>
</organism>
<dbReference type="Pfam" id="PF20789">
    <property type="entry name" value="4HBT_3C"/>
    <property type="match status" value="1"/>
</dbReference>
<protein>
    <submittedName>
        <fullName evidence="5">ACOT8</fullName>
    </submittedName>
</protein>